<dbReference type="EMBL" id="JBANBB010000001">
    <property type="protein sequence ID" value="MEK0306838.1"/>
    <property type="molecule type" value="Genomic_DNA"/>
</dbReference>
<sequence length="433" mass="47599">MRFGVNYTPSCGWFHAWLRPDWDSVQRDLDDIGALGLDHIRIFPLWPVLQPNRTMINPSALDDIRRMVDLAGRRGLDVYVDVLQGHLSSFDFLPSWLVTWHRRNMFTDPQAVAAEAELVAAVYGSLDDLPNFKGLTLGNECNQFAEEHHPAAMSVTPEQAGDWIDSLLAPVRQEAAGSGRVLLHSENDAVWYEDGHCFNPRHAAGKGDITAIHSWVFNGTAQRYGARSEIAARHAEYLVELARAFSPDPDRPIWLQEIGAPGNVIEAGDEADFCEATVRHAAGCRGLYGITWWCSHDVASGMGDFPPFEHHLGLFDEGRRLKPIGRVFASLAKEDGRGDDASPDPRTTAIVIPCDDAGVPTKRSACAPGGSLFDRWMDLSQEGGRPTFVTSIDAADPAVMAKRKIDRLVRVEARSGDAYGAVSDPSLLHQAVV</sequence>
<comment type="caution">
    <text evidence="1">The sequence shown here is derived from an EMBL/GenBank/DDBJ whole genome shotgun (WGS) entry which is preliminary data.</text>
</comment>
<dbReference type="SUPFAM" id="SSF51445">
    <property type="entry name" value="(Trans)glycosidases"/>
    <property type="match status" value="1"/>
</dbReference>
<dbReference type="Gene3D" id="3.20.20.80">
    <property type="entry name" value="Glycosidases"/>
    <property type="match status" value="1"/>
</dbReference>
<evidence type="ECO:0000313" key="2">
    <source>
        <dbReference type="Proteomes" id="UP001373159"/>
    </source>
</evidence>
<proteinExistence type="predicted"/>
<accession>A0ABU8ZNM9</accession>
<dbReference type="Proteomes" id="UP001373159">
    <property type="component" value="Unassembled WGS sequence"/>
</dbReference>
<name>A0ABU8ZNM9_9BIFI</name>
<dbReference type="GO" id="GO:0016787">
    <property type="term" value="F:hydrolase activity"/>
    <property type="evidence" value="ECO:0007669"/>
    <property type="project" value="UniProtKB-KW"/>
</dbReference>
<evidence type="ECO:0000313" key="1">
    <source>
        <dbReference type="EMBL" id="MEK0306838.1"/>
    </source>
</evidence>
<keyword evidence="2" id="KW-1185">Reference proteome</keyword>
<organism evidence="1 2">
    <name type="scientific">Bifidobacterium favimelis</name>
    <dbReference type="NCBI Taxonomy" id="3122979"/>
    <lineage>
        <taxon>Bacteria</taxon>
        <taxon>Bacillati</taxon>
        <taxon>Actinomycetota</taxon>
        <taxon>Actinomycetes</taxon>
        <taxon>Bifidobacteriales</taxon>
        <taxon>Bifidobacteriaceae</taxon>
        <taxon>Bifidobacterium</taxon>
    </lineage>
</organism>
<reference evidence="1 2" key="1">
    <citation type="submission" date="2024-02" db="EMBL/GenBank/DDBJ databases">
        <title>Bifidobacterium honeyensis sp. nov., isolated from the comb honey.</title>
        <authorList>
            <person name="Liu W."/>
            <person name="Li Y."/>
        </authorList>
    </citation>
    <scope>NUCLEOTIDE SEQUENCE [LARGE SCALE GENOMIC DNA]</scope>
    <source>
        <strain evidence="1 2">IMAU50988</strain>
    </source>
</reference>
<dbReference type="RefSeq" id="WP_340469400.1">
    <property type="nucleotide sequence ID" value="NZ_JBANBB010000001.1"/>
</dbReference>
<keyword evidence="1" id="KW-0378">Hydrolase</keyword>
<protein>
    <submittedName>
        <fullName evidence="1">Glycosyl hydrolase</fullName>
    </submittedName>
</protein>
<gene>
    <name evidence="1" type="ORF">V8P97_05095</name>
</gene>
<dbReference type="InterPro" id="IPR017853">
    <property type="entry name" value="GH"/>
</dbReference>